<evidence type="ECO:0000256" key="4">
    <source>
        <dbReference type="ARBA" id="ARBA00021923"/>
    </source>
</evidence>
<dbReference type="SUPFAM" id="SSF51366">
    <property type="entry name" value="Ribulose-phoshate binding barrel"/>
    <property type="match status" value="1"/>
</dbReference>
<evidence type="ECO:0000256" key="5">
    <source>
        <dbReference type="ARBA" id="ARBA00022793"/>
    </source>
</evidence>
<dbReference type="EC" id="4.1.1.23" evidence="3"/>
<keyword evidence="7" id="KW-0456">Lyase</keyword>
<dbReference type="Gene3D" id="3.20.20.70">
    <property type="entry name" value="Aldolase class I"/>
    <property type="match status" value="2"/>
</dbReference>
<evidence type="ECO:0000256" key="8">
    <source>
        <dbReference type="ARBA" id="ARBA00031744"/>
    </source>
</evidence>
<sequence length="187" mass="20869">MSPSQSPNHVSEQSFEERATTTSHPLSSYLFRLMALKKSNLCLSADVSTTNQLLSLADSIGPSIVVLKTHYDLISNWDYNPTTGTGARLARIARRHGFLIFEDRKFGDIGNTVQMQYTEGTAKIIEEPGDAFLNMTPGCQLPPEQDDEDAEIQGDGKGRGIIFAADPVREAERYRRKAWEAYEERIA</sequence>
<evidence type="ECO:0000259" key="12">
    <source>
        <dbReference type="SMART" id="SM00934"/>
    </source>
</evidence>
<comment type="caution">
    <text evidence="13">The sequence shown here is derived from an EMBL/GenBank/DDBJ whole genome shotgun (WGS) entry which is preliminary data.</text>
</comment>
<evidence type="ECO:0000256" key="9">
    <source>
        <dbReference type="ARBA" id="ARBA00033428"/>
    </source>
</evidence>
<dbReference type="EMBL" id="AGUE01000106">
    <property type="protein sequence ID" value="EHK99789.1"/>
    <property type="molecule type" value="Genomic_DNA"/>
</dbReference>
<feature type="active site" description="For OMPdecase activity" evidence="10">
    <location>
        <position position="108"/>
    </location>
</feature>
<comment type="similarity">
    <text evidence="2">Belongs to the OMP decarboxylase family.</text>
</comment>
<dbReference type="InterPro" id="IPR018089">
    <property type="entry name" value="OMPdecase_AS"/>
</dbReference>
<reference evidence="13 14" key="1">
    <citation type="journal article" date="2012" name="Eukaryot. Cell">
        <title>Genome sequence of the fungus Glarea lozoyensis: the first genome sequence of a species from the Helotiaceae family.</title>
        <authorList>
            <person name="Youssar L."/>
            <person name="Gruening B.A."/>
            <person name="Erxleben A."/>
            <person name="Guenther S."/>
            <person name="Huettel W."/>
        </authorList>
    </citation>
    <scope>NUCLEOTIDE SEQUENCE [LARGE SCALE GENOMIC DNA]</scope>
    <source>
        <strain evidence="14">ATCC 74030 / MF5533</strain>
    </source>
</reference>
<keyword evidence="14" id="KW-1185">Reference proteome</keyword>
<gene>
    <name evidence="13" type="ORF">M7I_4284</name>
</gene>
<dbReference type="InterPro" id="IPR011060">
    <property type="entry name" value="RibuloseP-bd_barrel"/>
</dbReference>
<evidence type="ECO:0000313" key="13">
    <source>
        <dbReference type="EMBL" id="EHK99789.1"/>
    </source>
</evidence>
<name>H0ENS1_GLAL7</name>
<proteinExistence type="inferred from homology"/>
<dbReference type="GO" id="GO:0005829">
    <property type="term" value="C:cytosol"/>
    <property type="evidence" value="ECO:0007669"/>
    <property type="project" value="TreeGrafter"/>
</dbReference>
<dbReference type="SMART" id="SM00934">
    <property type="entry name" value="OMPdecase"/>
    <property type="match status" value="1"/>
</dbReference>
<dbReference type="InterPro" id="IPR014732">
    <property type="entry name" value="OMPdecase"/>
</dbReference>
<evidence type="ECO:0000256" key="3">
    <source>
        <dbReference type="ARBA" id="ARBA00012321"/>
    </source>
</evidence>
<dbReference type="InParanoid" id="H0ENS1"/>
<organism evidence="13 14">
    <name type="scientific">Glarea lozoyensis (strain ATCC 74030 / MF5533)</name>
    <dbReference type="NCBI Taxonomy" id="1104152"/>
    <lineage>
        <taxon>Eukaryota</taxon>
        <taxon>Fungi</taxon>
        <taxon>Dikarya</taxon>
        <taxon>Ascomycota</taxon>
        <taxon>Pezizomycotina</taxon>
        <taxon>Leotiomycetes</taxon>
        <taxon>Helotiales</taxon>
        <taxon>Helotiaceae</taxon>
        <taxon>Glarea</taxon>
    </lineage>
</organism>
<keyword evidence="6" id="KW-0665">Pyrimidine biosynthesis</keyword>
<feature type="active site" description="For OMPdecase activity" evidence="10">
    <location>
        <position position="103"/>
    </location>
</feature>
<evidence type="ECO:0000256" key="1">
    <source>
        <dbReference type="ARBA" id="ARBA00004861"/>
    </source>
</evidence>
<dbReference type="GO" id="GO:0006207">
    <property type="term" value="P:'de novo' pyrimidine nucleobase biosynthetic process"/>
    <property type="evidence" value="ECO:0007669"/>
    <property type="project" value="InterPro"/>
</dbReference>
<evidence type="ECO:0000256" key="10">
    <source>
        <dbReference type="PIRSR" id="PIRSR614732-1"/>
    </source>
</evidence>
<feature type="active site" description="For OMPdecase activity" evidence="10">
    <location>
        <position position="105"/>
    </location>
</feature>
<evidence type="ECO:0000313" key="14">
    <source>
        <dbReference type="Proteomes" id="UP000005446"/>
    </source>
</evidence>
<accession>H0ENS1</accession>
<feature type="binding site" evidence="11">
    <location>
        <position position="46"/>
    </location>
    <ligand>
        <name>substrate</name>
    </ligand>
</feature>
<dbReference type="InterPro" id="IPR001754">
    <property type="entry name" value="OMPdeCOase_dom"/>
</dbReference>
<dbReference type="PANTHER" id="PTHR32119">
    <property type="entry name" value="OROTIDINE 5'-PHOSPHATE DECARBOXYLASE"/>
    <property type="match status" value="1"/>
</dbReference>
<dbReference type="UniPathway" id="UPA00070">
    <property type="reaction ID" value="UER00120"/>
</dbReference>
<comment type="pathway">
    <text evidence="1">Pyrimidine metabolism; UMP biosynthesis via de novo pathway; UMP from orotate: step 2/2.</text>
</comment>
<dbReference type="OrthoDB" id="10263753at2759"/>
<dbReference type="HOGENOM" id="CLU_030821_0_0_1"/>
<dbReference type="PROSITE" id="PS00156">
    <property type="entry name" value="OMPDECASE"/>
    <property type="match status" value="1"/>
</dbReference>
<feature type="domain" description="Orotidine 5'-phosphate decarboxylase" evidence="12">
    <location>
        <begin position="40"/>
        <end position="174"/>
    </location>
</feature>
<evidence type="ECO:0000256" key="7">
    <source>
        <dbReference type="ARBA" id="ARBA00023239"/>
    </source>
</evidence>
<dbReference type="InterPro" id="IPR013785">
    <property type="entry name" value="Aldolase_TIM"/>
</dbReference>
<dbReference type="PANTHER" id="PTHR32119:SF2">
    <property type="entry name" value="OROTIDINE 5'-PHOSPHATE DECARBOXYLASE"/>
    <property type="match status" value="1"/>
</dbReference>
<evidence type="ECO:0000256" key="2">
    <source>
        <dbReference type="ARBA" id="ARBA00011018"/>
    </source>
</evidence>
<evidence type="ECO:0000256" key="11">
    <source>
        <dbReference type="PIRSR" id="PIRSR614732-2"/>
    </source>
</evidence>
<dbReference type="GO" id="GO:0004590">
    <property type="term" value="F:orotidine-5'-phosphate decarboxylase activity"/>
    <property type="evidence" value="ECO:0007669"/>
    <property type="project" value="UniProtKB-EC"/>
</dbReference>
<protein>
    <recommendedName>
        <fullName evidence="4">Orotidine 5'-phosphate decarboxylase</fullName>
        <ecNumber evidence="3">4.1.1.23</ecNumber>
    </recommendedName>
    <alternativeName>
        <fullName evidence="9">OMP decarboxylase</fullName>
    </alternativeName>
    <alternativeName>
        <fullName evidence="8">Uridine 5'-monophosphate synthase</fullName>
    </alternativeName>
</protein>
<dbReference type="Pfam" id="PF00215">
    <property type="entry name" value="OMPdecase"/>
    <property type="match status" value="1"/>
</dbReference>
<dbReference type="GO" id="GO:0044205">
    <property type="term" value="P:'de novo' UMP biosynthetic process"/>
    <property type="evidence" value="ECO:0007669"/>
    <property type="project" value="UniProtKB-UniPathway"/>
</dbReference>
<dbReference type="AlphaFoldDB" id="H0ENS1"/>
<keyword evidence="5" id="KW-0210">Decarboxylase</keyword>
<feature type="binding site" evidence="11">
    <location>
        <position position="68"/>
    </location>
    <ligand>
        <name>substrate</name>
    </ligand>
</feature>
<evidence type="ECO:0000256" key="6">
    <source>
        <dbReference type="ARBA" id="ARBA00022975"/>
    </source>
</evidence>
<dbReference type="Proteomes" id="UP000005446">
    <property type="component" value="Unassembled WGS sequence"/>
</dbReference>